<sequence>MPEFKIKGNLLYLKDIDLFLGGFCFESSSSQANIFTLDVFVQPLFIPCEYLFFTYGKRLPSSGRAGEKWWTYSEDTKDEVMSGVRSSIIDQGLHFLHDRLPIEKFLHTYGNDINHPDVNIAESVCYAYLLNNPKRESEAINHLNALLENVQNDIMTNSDLLWLNDVKKRVELIANYMKKNERIKAIDQLNEWKEYTLAQLKIDRQ</sequence>
<evidence type="ECO:0000313" key="1">
    <source>
        <dbReference type="EMBL" id="MPM06310.1"/>
    </source>
</evidence>
<comment type="caution">
    <text evidence="1">The sequence shown here is derived from an EMBL/GenBank/DDBJ whole genome shotgun (WGS) entry which is preliminary data.</text>
</comment>
<name>A0A644WR49_9ZZZZ</name>
<dbReference type="AlphaFoldDB" id="A0A644WR49"/>
<protein>
    <submittedName>
        <fullName evidence="1">Uncharacterized protein</fullName>
    </submittedName>
</protein>
<reference evidence="1" key="1">
    <citation type="submission" date="2019-08" db="EMBL/GenBank/DDBJ databases">
        <authorList>
            <person name="Kucharzyk K."/>
            <person name="Murdoch R.W."/>
            <person name="Higgins S."/>
            <person name="Loffler F."/>
        </authorList>
    </citation>
    <scope>NUCLEOTIDE SEQUENCE</scope>
</reference>
<gene>
    <name evidence="1" type="ORF">SDC9_52609</name>
</gene>
<proteinExistence type="predicted"/>
<accession>A0A644WR49</accession>
<organism evidence="1">
    <name type="scientific">bioreactor metagenome</name>
    <dbReference type="NCBI Taxonomy" id="1076179"/>
    <lineage>
        <taxon>unclassified sequences</taxon>
        <taxon>metagenomes</taxon>
        <taxon>ecological metagenomes</taxon>
    </lineage>
</organism>
<dbReference type="EMBL" id="VSSQ01001218">
    <property type="protein sequence ID" value="MPM06310.1"/>
    <property type="molecule type" value="Genomic_DNA"/>
</dbReference>